<feature type="region of interest" description="Disordered" evidence="1">
    <location>
        <begin position="130"/>
        <end position="155"/>
    </location>
</feature>
<evidence type="ECO:0000256" key="2">
    <source>
        <dbReference type="SAM" id="Phobius"/>
    </source>
</evidence>
<comment type="caution">
    <text evidence="3">The sequence shown here is derived from an EMBL/GenBank/DDBJ whole genome shotgun (WGS) entry which is preliminary data.</text>
</comment>
<gene>
    <name evidence="3" type="ORF">IAB44_16130</name>
</gene>
<evidence type="ECO:0008006" key="5">
    <source>
        <dbReference type="Google" id="ProtNLM"/>
    </source>
</evidence>
<dbReference type="AlphaFoldDB" id="A0A9D1EVV8"/>
<reference evidence="3" key="2">
    <citation type="journal article" date="2021" name="PeerJ">
        <title>Extensive microbial diversity within the chicken gut microbiome revealed by metagenomics and culture.</title>
        <authorList>
            <person name="Gilroy R."/>
            <person name="Ravi A."/>
            <person name="Getino M."/>
            <person name="Pursley I."/>
            <person name="Horton D.L."/>
            <person name="Alikhan N.F."/>
            <person name="Baker D."/>
            <person name="Gharbi K."/>
            <person name="Hall N."/>
            <person name="Watson M."/>
            <person name="Adriaenssens E.M."/>
            <person name="Foster-Nyarko E."/>
            <person name="Jarju S."/>
            <person name="Secka A."/>
            <person name="Antonio M."/>
            <person name="Oren A."/>
            <person name="Chaudhuri R.R."/>
            <person name="La Ragione R."/>
            <person name="Hildebrand F."/>
            <person name="Pallen M.J."/>
        </authorList>
    </citation>
    <scope>NUCLEOTIDE SEQUENCE</scope>
    <source>
        <strain evidence="3">CHK190-19873</strain>
    </source>
</reference>
<dbReference type="Proteomes" id="UP000823935">
    <property type="component" value="Unassembled WGS sequence"/>
</dbReference>
<name>A0A9D1EVV8_9FIRM</name>
<proteinExistence type="predicted"/>
<accession>A0A9D1EVV8</accession>
<feature type="transmembrane region" description="Helical" evidence="2">
    <location>
        <begin position="6"/>
        <end position="24"/>
    </location>
</feature>
<keyword evidence="2" id="KW-0812">Transmembrane</keyword>
<evidence type="ECO:0000313" key="3">
    <source>
        <dbReference type="EMBL" id="HIS33052.1"/>
    </source>
</evidence>
<sequence>MFWNVLIVVVIVLAALLAIFYFVGRKLQKKQAMQQEQIEAAKQTVTLLVIDKKKMRIKDSGLPPVVIQQTPKLMRRTKLPIVKAKVGARVMTMACDAKVFELLPVKKTVKAVISGIYIVDVKGIRGNLETPPQKKKSILSRFRKDKAKTEKKNAK</sequence>
<dbReference type="EMBL" id="DVIQ01000110">
    <property type="protein sequence ID" value="HIS33052.1"/>
    <property type="molecule type" value="Genomic_DNA"/>
</dbReference>
<evidence type="ECO:0000256" key="1">
    <source>
        <dbReference type="SAM" id="MobiDB-lite"/>
    </source>
</evidence>
<keyword evidence="2" id="KW-0472">Membrane</keyword>
<protein>
    <recommendedName>
        <fullName evidence="5">Type II secretion system protein G</fullName>
    </recommendedName>
</protein>
<evidence type="ECO:0000313" key="4">
    <source>
        <dbReference type="Proteomes" id="UP000823935"/>
    </source>
</evidence>
<organism evidence="3 4">
    <name type="scientific">Candidatus Limivivens intestinipullorum</name>
    <dbReference type="NCBI Taxonomy" id="2840858"/>
    <lineage>
        <taxon>Bacteria</taxon>
        <taxon>Bacillati</taxon>
        <taxon>Bacillota</taxon>
        <taxon>Clostridia</taxon>
        <taxon>Lachnospirales</taxon>
        <taxon>Lachnospiraceae</taxon>
        <taxon>Lachnospiraceae incertae sedis</taxon>
        <taxon>Candidatus Limivivens</taxon>
    </lineage>
</organism>
<reference evidence="3" key="1">
    <citation type="submission" date="2020-10" db="EMBL/GenBank/DDBJ databases">
        <authorList>
            <person name="Gilroy R."/>
        </authorList>
    </citation>
    <scope>NUCLEOTIDE SEQUENCE</scope>
    <source>
        <strain evidence="3">CHK190-19873</strain>
    </source>
</reference>
<feature type="compositionally biased region" description="Basic residues" evidence="1">
    <location>
        <begin position="133"/>
        <end position="146"/>
    </location>
</feature>
<keyword evidence="2" id="KW-1133">Transmembrane helix</keyword>